<evidence type="ECO:0000313" key="4">
    <source>
        <dbReference type="Proteomes" id="UP000722125"/>
    </source>
</evidence>
<dbReference type="Gene3D" id="3.30.70.100">
    <property type="match status" value="1"/>
</dbReference>
<dbReference type="InterPro" id="IPR006121">
    <property type="entry name" value="HMA_dom"/>
</dbReference>
<keyword evidence="1" id="KW-0479">Metal-binding</keyword>
<reference evidence="3 4" key="1">
    <citation type="submission" date="2021-05" db="EMBL/GenBank/DDBJ databases">
        <title>Description of Cellulomonas sp. DKR-3 sp. nov.</title>
        <authorList>
            <person name="Dahal R.H."/>
            <person name="Chaudhary D.K."/>
        </authorList>
    </citation>
    <scope>NUCLEOTIDE SEQUENCE [LARGE SCALE GENOMIC DNA]</scope>
    <source>
        <strain evidence="3 4">DKR-3</strain>
    </source>
</reference>
<dbReference type="PROSITE" id="PS01047">
    <property type="entry name" value="HMA_1"/>
    <property type="match status" value="1"/>
</dbReference>
<protein>
    <submittedName>
        <fullName evidence="3">Heavy-metal-associated domain-containing protein</fullName>
    </submittedName>
</protein>
<feature type="domain" description="HMA" evidence="2">
    <location>
        <begin position="9"/>
        <end position="77"/>
    </location>
</feature>
<dbReference type="Pfam" id="PF00403">
    <property type="entry name" value="HMA"/>
    <property type="match status" value="1"/>
</dbReference>
<dbReference type="EMBL" id="JAHBOH010000001">
    <property type="protein sequence ID" value="MBT0993592.1"/>
    <property type="molecule type" value="Genomic_DNA"/>
</dbReference>
<proteinExistence type="predicted"/>
<gene>
    <name evidence="3" type="ORF">KIN34_04740</name>
</gene>
<dbReference type="InterPro" id="IPR036163">
    <property type="entry name" value="HMA_dom_sf"/>
</dbReference>
<dbReference type="RefSeq" id="WP_214347423.1">
    <property type="nucleotide sequence ID" value="NZ_JAHBOH010000001.1"/>
</dbReference>
<organism evidence="3 4">
    <name type="scientific">Cellulomonas fulva</name>
    <dbReference type="NCBI Taxonomy" id="2835530"/>
    <lineage>
        <taxon>Bacteria</taxon>
        <taxon>Bacillati</taxon>
        <taxon>Actinomycetota</taxon>
        <taxon>Actinomycetes</taxon>
        <taxon>Micrococcales</taxon>
        <taxon>Cellulomonadaceae</taxon>
        <taxon>Cellulomonas</taxon>
    </lineage>
</organism>
<dbReference type="SUPFAM" id="SSF55008">
    <property type="entry name" value="HMA, heavy metal-associated domain"/>
    <property type="match status" value="1"/>
</dbReference>
<name>A0ABS5TWW5_9CELL</name>
<dbReference type="CDD" id="cd00371">
    <property type="entry name" value="HMA"/>
    <property type="match status" value="1"/>
</dbReference>
<sequence length="83" mass="8273">MSQTTPTPGTTTFGVDGMTCGHCVHAVTTELQALPGVTGVDVDLVVGGSSRVSVTSDEPLADGAIAAAVTEAGYAVTPRRSLL</sequence>
<dbReference type="PROSITE" id="PS50846">
    <property type="entry name" value="HMA_2"/>
    <property type="match status" value="1"/>
</dbReference>
<evidence type="ECO:0000259" key="2">
    <source>
        <dbReference type="PROSITE" id="PS50846"/>
    </source>
</evidence>
<keyword evidence="4" id="KW-1185">Reference proteome</keyword>
<evidence type="ECO:0000313" key="3">
    <source>
        <dbReference type="EMBL" id="MBT0993592.1"/>
    </source>
</evidence>
<comment type="caution">
    <text evidence="3">The sequence shown here is derived from an EMBL/GenBank/DDBJ whole genome shotgun (WGS) entry which is preliminary data.</text>
</comment>
<dbReference type="Proteomes" id="UP000722125">
    <property type="component" value="Unassembled WGS sequence"/>
</dbReference>
<dbReference type="InterPro" id="IPR017969">
    <property type="entry name" value="Heavy-metal-associated_CS"/>
</dbReference>
<accession>A0ABS5TWW5</accession>
<evidence type="ECO:0000256" key="1">
    <source>
        <dbReference type="ARBA" id="ARBA00022723"/>
    </source>
</evidence>